<dbReference type="SUPFAM" id="SSF48264">
    <property type="entry name" value="Cytochrome P450"/>
    <property type="match status" value="1"/>
</dbReference>
<keyword evidence="3 8" id="KW-0349">Heme</keyword>
<dbReference type="GO" id="GO:0016705">
    <property type="term" value="F:oxidoreductase activity, acting on paired donors, with incorporation or reduction of molecular oxygen"/>
    <property type="evidence" value="ECO:0007669"/>
    <property type="project" value="InterPro"/>
</dbReference>
<evidence type="ECO:0000256" key="4">
    <source>
        <dbReference type="ARBA" id="ARBA00022723"/>
    </source>
</evidence>
<protein>
    <recommendedName>
        <fullName evidence="12">Cytochrome P450</fullName>
    </recommendedName>
</protein>
<dbReference type="Gene3D" id="1.10.630.10">
    <property type="entry name" value="Cytochrome P450"/>
    <property type="match status" value="1"/>
</dbReference>
<comment type="cofactor">
    <cofactor evidence="1 8">
        <name>heme</name>
        <dbReference type="ChEBI" id="CHEBI:30413"/>
    </cofactor>
</comment>
<keyword evidence="11" id="KW-1185">Reference proteome</keyword>
<accession>A0AAW0QSD2</accession>
<keyword evidence="6 8" id="KW-0408">Iron</keyword>
<dbReference type="InterPro" id="IPR036396">
    <property type="entry name" value="Cyt_P450_sf"/>
</dbReference>
<dbReference type="InterPro" id="IPR001128">
    <property type="entry name" value="Cyt_P450"/>
</dbReference>
<comment type="caution">
    <text evidence="10">The sequence shown here is derived from an EMBL/GenBank/DDBJ whole genome shotgun (WGS) entry which is preliminary data.</text>
</comment>
<evidence type="ECO:0000256" key="7">
    <source>
        <dbReference type="ARBA" id="ARBA00023033"/>
    </source>
</evidence>
<reference evidence="10 11" key="1">
    <citation type="submission" date="2023-01" db="EMBL/GenBank/DDBJ databases">
        <title>Analysis of 21 Apiospora genomes using comparative genomics revels a genus with tremendous synthesis potential of carbohydrate active enzymes and secondary metabolites.</title>
        <authorList>
            <person name="Sorensen T."/>
        </authorList>
    </citation>
    <scope>NUCLEOTIDE SEQUENCE [LARGE SCALE GENOMIC DNA]</scope>
    <source>
        <strain evidence="10 11">CBS 117206</strain>
    </source>
</reference>
<evidence type="ECO:0000256" key="3">
    <source>
        <dbReference type="ARBA" id="ARBA00022617"/>
    </source>
</evidence>
<dbReference type="PANTHER" id="PTHR24305">
    <property type="entry name" value="CYTOCHROME P450"/>
    <property type="match status" value="1"/>
</dbReference>
<dbReference type="Pfam" id="PF00067">
    <property type="entry name" value="p450"/>
    <property type="match status" value="1"/>
</dbReference>
<dbReference type="GO" id="GO:0004497">
    <property type="term" value="F:monooxygenase activity"/>
    <property type="evidence" value="ECO:0007669"/>
    <property type="project" value="UniProtKB-KW"/>
</dbReference>
<keyword evidence="7 9" id="KW-0503">Monooxygenase</keyword>
<organism evidence="10 11">
    <name type="scientific">Apiospora kogelbergensis</name>
    <dbReference type="NCBI Taxonomy" id="1337665"/>
    <lineage>
        <taxon>Eukaryota</taxon>
        <taxon>Fungi</taxon>
        <taxon>Dikarya</taxon>
        <taxon>Ascomycota</taxon>
        <taxon>Pezizomycotina</taxon>
        <taxon>Sordariomycetes</taxon>
        <taxon>Xylariomycetidae</taxon>
        <taxon>Amphisphaeriales</taxon>
        <taxon>Apiosporaceae</taxon>
        <taxon>Apiospora</taxon>
    </lineage>
</organism>
<dbReference type="PANTHER" id="PTHR24305:SF29">
    <property type="entry name" value="BENZOATE-PARA-HYDROXYLASE"/>
    <property type="match status" value="1"/>
</dbReference>
<keyword evidence="5 9" id="KW-0560">Oxidoreductase</keyword>
<dbReference type="InterPro" id="IPR017972">
    <property type="entry name" value="Cyt_P450_CS"/>
</dbReference>
<dbReference type="GO" id="GO:0005506">
    <property type="term" value="F:iron ion binding"/>
    <property type="evidence" value="ECO:0007669"/>
    <property type="project" value="InterPro"/>
</dbReference>
<name>A0AAW0QSD2_9PEZI</name>
<dbReference type="PROSITE" id="PS00086">
    <property type="entry name" value="CYTOCHROME_P450"/>
    <property type="match status" value="1"/>
</dbReference>
<dbReference type="GO" id="GO:0020037">
    <property type="term" value="F:heme binding"/>
    <property type="evidence" value="ECO:0007669"/>
    <property type="project" value="InterPro"/>
</dbReference>
<sequence length="492" mass="56325">MLRPKFVAFVAATAVYRVCFHPLSVFPGPKRFAITAVPQKWENHINGTWVRRVRGLHRQYGPIVRIGPDHLSIDGSIAWPQIYSHQAGKAEFGKLPGHFGIHNDKLLVGAPRDTHRRQRRHLGHAFSETALTEQQGIMLHYVGLLLDKLSENARQGKKVNLVNWFNFMAFDIIGDLTFGEPFGSLTRNDYHPWIRTLLEGIRGGAMARFTLFYPILTPIFPILVGRKFLRSKKESDELSETKADARIAQGEIDGRRDFMTYMTRKNRDGEYGMTHEEQVINAPLLIGAGSETTASALSGFFFLMGKREDLVQLLTEEVRNAFETEKEITSKSAARLPYLSACLSEAMRLYPPAVETPPRVSPGAVVEGKFVPEGTLLSVYQLSTYRNPDHFADSEEFHPERWLPATHPLYNPKYAGDNRDVFKPFSFGPRDCVGKNLARAEMTVVASRILHRFEWELEPGQEDWIERQRIFLIWEKPPLWVRFRHREETRAN</sequence>
<dbReference type="Proteomes" id="UP001392437">
    <property type="component" value="Unassembled WGS sequence"/>
</dbReference>
<evidence type="ECO:0000256" key="2">
    <source>
        <dbReference type="ARBA" id="ARBA00010617"/>
    </source>
</evidence>
<gene>
    <name evidence="10" type="ORF">PG999_010053</name>
</gene>
<evidence type="ECO:0000256" key="6">
    <source>
        <dbReference type="ARBA" id="ARBA00023004"/>
    </source>
</evidence>
<dbReference type="CDD" id="cd11058">
    <property type="entry name" value="CYP60B-like"/>
    <property type="match status" value="1"/>
</dbReference>
<evidence type="ECO:0000313" key="10">
    <source>
        <dbReference type="EMBL" id="KAK8106694.1"/>
    </source>
</evidence>
<dbReference type="PRINTS" id="PR00385">
    <property type="entry name" value="P450"/>
</dbReference>
<dbReference type="PRINTS" id="PR00463">
    <property type="entry name" value="EP450I"/>
</dbReference>
<evidence type="ECO:0000256" key="9">
    <source>
        <dbReference type="RuleBase" id="RU000461"/>
    </source>
</evidence>
<dbReference type="InterPro" id="IPR002401">
    <property type="entry name" value="Cyt_P450_E_grp-I"/>
</dbReference>
<dbReference type="EMBL" id="JAQQWP010000008">
    <property type="protein sequence ID" value="KAK8106694.1"/>
    <property type="molecule type" value="Genomic_DNA"/>
</dbReference>
<dbReference type="AlphaFoldDB" id="A0AAW0QSD2"/>
<feature type="binding site" description="axial binding residue" evidence="8">
    <location>
        <position position="432"/>
    </location>
    <ligand>
        <name>heme</name>
        <dbReference type="ChEBI" id="CHEBI:30413"/>
    </ligand>
    <ligandPart>
        <name>Fe</name>
        <dbReference type="ChEBI" id="CHEBI:18248"/>
    </ligandPart>
</feature>
<proteinExistence type="inferred from homology"/>
<evidence type="ECO:0000256" key="1">
    <source>
        <dbReference type="ARBA" id="ARBA00001971"/>
    </source>
</evidence>
<evidence type="ECO:0008006" key="12">
    <source>
        <dbReference type="Google" id="ProtNLM"/>
    </source>
</evidence>
<evidence type="ECO:0000256" key="8">
    <source>
        <dbReference type="PIRSR" id="PIRSR602401-1"/>
    </source>
</evidence>
<evidence type="ECO:0000313" key="11">
    <source>
        <dbReference type="Proteomes" id="UP001392437"/>
    </source>
</evidence>
<keyword evidence="4 8" id="KW-0479">Metal-binding</keyword>
<evidence type="ECO:0000256" key="5">
    <source>
        <dbReference type="ARBA" id="ARBA00023002"/>
    </source>
</evidence>
<comment type="similarity">
    <text evidence="2 9">Belongs to the cytochrome P450 family.</text>
</comment>
<dbReference type="InterPro" id="IPR050121">
    <property type="entry name" value="Cytochrome_P450_monoxygenase"/>
</dbReference>